<dbReference type="PANTHER" id="PTHR12547">
    <property type="entry name" value="CCCH ZINC FINGER/TIS11-RELATED"/>
    <property type="match status" value="1"/>
</dbReference>
<sequence>MSPYSNSFQLATRDANPIAFSRPKPHLFPALQNRQNNAPAQSGPNILDVTEVWRENLRRNAQSLDEQIDGFSQLKLSKPVSPSQPSLSFAQPGPESALGQDKKWPWMGETPNLSSSPVSDISGGSTARGAQSPDRFSSVGSQTWPSFPSWDMSVAAAHNFSLANETPAFRAPRERLSLDSLNGSAFASTSGDRQYQPQTHDSLLKQHGGFDFSTQAPSNPPRQKSTFVSTTRTNFEPSTPALSMARAPIGNGAVSKAVSVNNASNLPPASLDFLSITHPRSPPQEWQYGQGGQASSSISPSSPSATRLEVGARNMAHGKKSGPAEPAPSNRKSVLYKTEMCRNWEEKGHCFYEHRCQFAHGPSELRPVERDPRWKTKPCKRFRL</sequence>
<evidence type="ECO:0000256" key="4">
    <source>
        <dbReference type="ARBA" id="ARBA00022833"/>
    </source>
</evidence>
<gene>
    <name evidence="8" type="ORF">SPSC_02898</name>
</gene>
<keyword evidence="3 5" id="KW-0863">Zinc-finger</keyword>
<protein>
    <recommendedName>
        <fullName evidence="7">C3H1-type domain-containing protein</fullName>
    </recommendedName>
</protein>
<evidence type="ECO:0000313" key="8">
    <source>
        <dbReference type="EMBL" id="CDS82078.1"/>
    </source>
</evidence>
<feature type="region of interest" description="Disordered" evidence="6">
    <location>
        <begin position="203"/>
        <end position="226"/>
    </location>
</feature>
<feature type="compositionally biased region" description="Polar residues" evidence="6">
    <location>
        <begin position="80"/>
        <end position="89"/>
    </location>
</feature>
<evidence type="ECO:0000256" key="6">
    <source>
        <dbReference type="SAM" id="MobiDB-lite"/>
    </source>
</evidence>
<dbReference type="InterPro" id="IPR045877">
    <property type="entry name" value="ZFP36-like"/>
</dbReference>
<accession>A0A127Z6E1</accession>
<dbReference type="GO" id="GO:0003729">
    <property type="term" value="F:mRNA binding"/>
    <property type="evidence" value="ECO:0007669"/>
    <property type="project" value="InterPro"/>
</dbReference>
<reference evidence="8" key="1">
    <citation type="submission" date="2014-06" db="EMBL/GenBank/DDBJ databases">
        <authorList>
            <person name="Ju J."/>
            <person name="Zhang J."/>
        </authorList>
    </citation>
    <scope>NUCLEOTIDE SEQUENCE</scope>
    <source>
        <strain evidence="8">SscI8</strain>
    </source>
</reference>
<dbReference type="AlphaFoldDB" id="A0A127Z6E1"/>
<feature type="zinc finger region" description="C3H1-type" evidence="5">
    <location>
        <begin position="335"/>
        <end position="363"/>
    </location>
</feature>
<dbReference type="SMART" id="SM00356">
    <property type="entry name" value="ZnF_C3H1"/>
    <property type="match status" value="1"/>
</dbReference>
<dbReference type="SUPFAM" id="SSF90229">
    <property type="entry name" value="CCCH zinc finger"/>
    <property type="match status" value="1"/>
</dbReference>
<evidence type="ECO:0000256" key="3">
    <source>
        <dbReference type="ARBA" id="ARBA00022771"/>
    </source>
</evidence>
<dbReference type="OrthoDB" id="410307at2759"/>
<dbReference type="GO" id="GO:0008270">
    <property type="term" value="F:zinc ion binding"/>
    <property type="evidence" value="ECO:0007669"/>
    <property type="project" value="UniProtKB-KW"/>
</dbReference>
<dbReference type="PROSITE" id="PS50103">
    <property type="entry name" value="ZF_C3H1"/>
    <property type="match status" value="1"/>
</dbReference>
<proteinExistence type="predicted"/>
<evidence type="ECO:0000256" key="2">
    <source>
        <dbReference type="ARBA" id="ARBA00022737"/>
    </source>
</evidence>
<dbReference type="InterPro" id="IPR000571">
    <property type="entry name" value="Znf_CCCH"/>
</dbReference>
<evidence type="ECO:0000256" key="1">
    <source>
        <dbReference type="ARBA" id="ARBA00022723"/>
    </source>
</evidence>
<feature type="region of interest" description="Disordered" evidence="6">
    <location>
        <begin position="277"/>
        <end position="305"/>
    </location>
</feature>
<dbReference type="PANTHER" id="PTHR12547:SF18">
    <property type="entry name" value="PROTEIN TIS11"/>
    <property type="match status" value="1"/>
</dbReference>
<name>A0A127Z6E1_9BASI</name>
<dbReference type="Gene3D" id="4.10.1000.10">
    <property type="entry name" value="Zinc finger, CCCH-type"/>
    <property type="match status" value="1"/>
</dbReference>
<feature type="compositionally biased region" description="Polar residues" evidence="6">
    <location>
        <begin position="212"/>
        <end position="226"/>
    </location>
</feature>
<keyword evidence="1 5" id="KW-0479">Metal-binding</keyword>
<feature type="domain" description="C3H1-type" evidence="7">
    <location>
        <begin position="335"/>
        <end position="363"/>
    </location>
</feature>
<feature type="compositionally biased region" description="Low complexity" evidence="6">
    <location>
        <begin position="114"/>
        <end position="125"/>
    </location>
</feature>
<dbReference type="EMBL" id="LK056665">
    <property type="protein sequence ID" value="CDS82078.1"/>
    <property type="molecule type" value="Genomic_DNA"/>
</dbReference>
<feature type="region of interest" description="Disordered" evidence="6">
    <location>
        <begin position="76"/>
        <end position="142"/>
    </location>
</feature>
<keyword evidence="2" id="KW-0677">Repeat</keyword>
<feature type="compositionally biased region" description="Low complexity" evidence="6">
    <location>
        <begin position="295"/>
        <end position="304"/>
    </location>
</feature>
<evidence type="ECO:0000256" key="5">
    <source>
        <dbReference type="PROSITE-ProRule" id="PRU00723"/>
    </source>
</evidence>
<dbReference type="InterPro" id="IPR036855">
    <property type="entry name" value="Znf_CCCH_sf"/>
</dbReference>
<organism evidence="8">
    <name type="scientific">Sporisorium scitamineum</name>
    <dbReference type="NCBI Taxonomy" id="49012"/>
    <lineage>
        <taxon>Eukaryota</taxon>
        <taxon>Fungi</taxon>
        <taxon>Dikarya</taxon>
        <taxon>Basidiomycota</taxon>
        <taxon>Ustilaginomycotina</taxon>
        <taxon>Ustilaginomycetes</taxon>
        <taxon>Ustilaginales</taxon>
        <taxon>Ustilaginaceae</taxon>
        <taxon>Sporisorium</taxon>
    </lineage>
</organism>
<keyword evidence="4 5" id="KW-0862">Zinc</keyword>
<dbReference type="FunFam" id="4.10.1000.10:FF:000001">
    <property type="entry name" value="zinc finger CCCH domain-containing protein 15-like"/>
    <property type="match status" value="1"/>
</dbReference>
<evidence type="ECO:0000259" key="7">
    <source>
        <dbReference type="PROSITE" id="PS50103"/>
    </source>
</evidence>